<protein>
    <recommendedName>
        <fullName evidence="2">D-aminoacyl-tRNA deacylase</fullName>
        <shortName evidence="2">DTD</shortName>
        <ecNumber evidence="2">3.1.1.96</ecNumber>
    </recommendedName>
    <alternativeName>
        <fullName evidence="2">Gly-tRNA(Ala) deacylase</fullName>
        <ecNumber evidence="2">3.1.1.-</ecNumber>
    </alternativeName>
</protein>
<comment type="domain">
    <text evidence="2">A Gly-cisPro motif from one monomer fits into the active site of the other monomer to allow specific chiral rejection of L-amino acids.</text>
</comment>
<dbReference type="PANTHER" id="PTHR10472:SF5">
    <property type="entry name" value="D-AMINOACYL-TRNA DEACYLASE 1"/>
    <property type="match status" value="1"/>
</dbReference>
<dbReference type="AlphaFoldDB" id="A0A6H1WS59"/>
<dbReference type="HAMAP" id="MF_00518">
    <property type="entry name" value="Deacylase_Dtd"/>
    <property type="match status" value="1"/>
</dbReference>
<dbReference type="CDD" id="cd00563">
    <property type="entry name" value="Dtyr_deacylase"/>
    <property type="match status" value="1"/>
</dbReference>
<accession>A0A6H1WS59</accession>
<dbReference type="SUPFAM" id="SSF69500">
    <property type="entry name" value="DTD-like"/>
    <property type="match status" value="1"/>
</dbReference>
<evidence type="ECO:0000313" key="4">
    <source>
        <dbReference type="Proteomes" id="UP000501253"/>
    </source>
</evidence>
<comment type="catalytic activity">
    <reaction evidence="2">
        <text>a D-aminoacyl-tRNA + H2O = a tRNA + a D-alpha-amino acid + H(+)</text>
        <dbReference type="Rhea" id="RHEA:13953"/>
        <dbReference type="Rhea" id="RHEA-COMP:10123"/>
        <dbReference type="Rhea" id="RHEA-COMP:10124"/>
        <dbReference type="ChEBI" id="CHEBI:15377"/>
        <dbReference type="ChEBI" id="CHEBI:15378"/>
        <dbReference type="ChEBI" id="CHEBI:59871"/>
        <dbReference type="ChEBI" id="CHEBI:78442"/>
        <dbReference type="ChEBI" id="CHEBI:79333"/>
        <dbReference type="EC" id="3.1.1.96"/>
    </reaction>
</comment>
<comment type="catalytic activity">
    <reaction evidence="2">
        <text>glycyl-tRNA(Ala) + H2O = tRNA(Ala) + glycine + H(+)</text>
        <dbReference type="Rhea" id="RHEA:53744"/>
        <dbReference type="Rhea" id="RHEA-COMP:9657"/>
        <dbReference type="Rhea" id="RHEA-COMP:13640"/>
        <dbReference type="ChEBI" id="CHEBI:15377"/>
        <dbReference type="ChEBI" id="CHEBI:15378"/>
        <dbReference type="ChEBI" id="CHEBI:57305"/>
        <dbReference type="ChEBI" id="CHEBI:78442"/>
        <dbReference type="ChEBI" id="CHEBI:78522"/>
    </reaction>
</comment>
<dbReference type="GO" id="GO:0005737">
    <property type="term" value="C:cytoplasm"/>
    <property type="evidence" value="ECO:0007669"/>
    <property type="project" value="UniProtKB-SubCell"/>
</dbReference>
<evidence type="ECO:0000256" key="2">
    <source>
        <dbReference type="HAMAP-Rule" id="MF_00518"/>
    </source>
</evidence>
<evidence type="ECO:0000313" key="3">
    <source>
        <dbReference type="EMBL" id="QJA06008.1"/>
    </source>
</evidence>
<dbReference type="Gene3D" id="3.50.80.10">
    <property type="entry name" value="D-tyrosyl-tRNA(Tyr) deacylase"/>
    <property type="match status" value="1"/>
</dbReference>
<dbReference type="GO" id="GO:0043908">
    <property type="term" value="F:Ser(Gly)-tRNA(Ala) hydrolase activity"/>
    <property type="evidence" value="ECO:0007669"/>
    <property type="project" value="UniProtKB-UniRule"/>
</dbReference>
<dbReference type="EMBL" id="CP042909">
    <property type="protein sequence ID" value="QJA06008.1"/>
    <property type="molecule type" value="Genomic_DNA"/>
</dbReference>
<dbReference type="GO" id="GO:0106026">
    <property type="term" value="F:Gly-tRNA(Ala) deacylase activity"/>
    <property type="evidence" value="ECO:0007669"/>
    <property type="project" value="UniProtKB-UniRule"/>
</dbReference>
<dbReference type="EC" id="3.1.1.96" evidence="2"/>
<comment type="subcellular location">
    <subcellularLocation>
        <location evidence="2">Cytoplasm</location>
    </subcellularLocation>
</comment>
<dbReference type="GO" id="GO:0019478">
    <property type="term" value="P:D-amino acid catabolic process"/>
    <property type="evidence" value="ECO:0007669"/>
    <property type="project" value="UniProtKB-UniRule"/>
</dbReference>
<proteinExistence type="inferred from homology"/>
<dbReference type="PANTHER" id="PTHR10472">
    <property type="entry name" value="D-TYROSYL-TRNA TYR DEACYLASE"/>
    <property type="match status" value="1"/>
</dbReference>
<dbReference type="InterPro" id="IPR023509">
    <property type="entry name" value="DTD-like_sf"/>
</dbReference>
<comment type="subunit">
    <text evidence="2">Homodimer.</text>
</comment>
<keyword evidence="2" id="KW-0963">Cytoplasm</keyword>
<organism evidence="3 4">
    <name type="scientific">Thermosulfurimonas marina</name>
    <dbReference type="NCBI Taxonomy" id="2047767"/>
    <lineage>
        <taxon>Bacteria</taxon>
        <taxon>Pseudomonadati</taxon>
        <taxon>Thermodesulfobacteriota</taxon>
        <taxon>Thermodesulfobacteria</taxon>
        <taxon>Thermodesulfobacteriales</taxon>
        <taxon>Thermodesulfobacteriaceae</taxon>
        <taxon>Thermosulfurimonas</taxon>
    </lineage>
</organism>
<feature type="short sequence motif" description="Gly-cisPro motif, important for rejection of L-amino acids" evidence="2">
    <location>
        <begin position="137"/>
        <end position="138"/>
    </location>
</feature>
<comment type="function">
    <text evidence="2">An aminoacyl-tRNA editing enzyme that deacylates mischarged D-aminoacyl-tRNAs. Also deacylates mischarged glycyl-tRNA(Ala), protecting cells against glycine mischarging by AlaRS. Acts via tRNA-based rather than protein-based catalysis; rejects L-amino acids rather than detecting D-amino acids in the active site. By recycling D-aminoacyl-tRNA to D-amino acids and free tRNA molecules, this enzyme counteracts the toxicity associated with the formation of D-aminoacyl-tRNA entities in vivo and helps enforce protein L-homochirality.</text>
</comment>
<dbReference type="Proteomes" id="UP000501253">
    <property type="component" value="Chromosome"/>
</dbReference>
<name>A0A6H1WS59_9BACT</name>
<dbReference type="InterPro" id="IPR003732">
    <property type="entry name" value="Daa-tRNA_deacyls_DTD"/>
</dbReference>
<dbReference type="KEGG" id="tmai:FVE67_03990"/>
<evidence type="ECO:0000256" key="1">
    <source>
        <dbReference type="ARBA" id="ARBA00009673"/>
    </source>
</evidence>
<keyword evidence="2 3" id="KW-0378">Hydrolase</keyword>
<dbReference type="FunFam" id="3.50.80.10:FF:000001">
    <property type="entry name" value="D-aminoacyl-tRNA deacylase"/>
    <property type="match status" value="1"/>
</dbReference>
<comment type="similarity">
    <text evidence="1 2">Belongs to the DTD family.</text>
</comment>
<dbReference type="Pfam" id="PF02580">
    <property type="entry name" value="Tyr_Deacylase"/>
    <property type="match status" value="1"/>
</dbReference>
<sequence length="149" mass="16226">MRAVVQRVKEAGVRVTGREVARIGRGLLVLLGVEKGDTEEDLRWMAGKIAGLRIFEDEAGKLNRALSEAGGEILLVSNFTVCGDCRKGRRPSFDPAEDPEKARALCEALARKLTEAGLPVKTGVFGAYMEVFLTNDGPVTLILDSRKRL</sequence>
<dbReference type="RefSeq" id="WP_168719362.1">
    <property type="nucleotide sequence ID" value="NZ_CP042909.1"/>
</dbReference>
<dbReference type="GO" id="GO:0000049">
    <property type="term" value="F:tRNA binding"/>
    <property type="evidence" value="ECO:0007669"/>
    <property type="project" value="UniProtKB-UniRule"/>
</dbReference>
<keyword evidence="2" id="KW-0820">tRNA-binding</keyword>
<keyword evidence="2" id="KW-0694">RNA-binding</keyword>
<gene>
    <name evidence="2" type="primary">dtd</name>
    <name evidence="3" type="ORF">FVE67_03990</name>
</gene>
<reference evidence="3 4" key="1">
    <citation type="submission" date="2019-08" db="EMBL/GenBank/DDBJ databases">
        <title>Complete genome sequence of Thermosulfurimonas marina SU872T, an anaerobic thermophilic chemolithoautotrophic bacterium isolated from a shallow marine hydrothermal vent.</title>
        <authorList>
            <person name="Allioux M."/>
            <person name="Jebbar M."/>
            <person name="Slobodkina G."/>
            <person name="Slobodkin A."/>
            <person name="Moalic Y."/>
            <person name="Frolova A."/>
            <person name="Shao Z."/>
            <person name="Alain K."/>
        </authorList>
    </citation>
    <scope>NUCLEOTIDE SEQUENCE [LARGE SCALE GENOMIC DNA]</scope>
    <source>
        <strain evidence="3 4">SU872</strain>
    </source>
</reference>
<dbReference type="EC" id="3.1.1.-" evidence="2"/>
<dbReference type="GO" id="GO:0051500">
    <property type="term" value="F:D-tyrosyl-tRNA(Tyr) deacylase activity"/>
    <property type="evidence" value="ECO:0007669"/>
    <property type="project" value="TreeGrafter"/>
</dbReference>
<dbReference type="NCBIfam" id="TIGR00256">
    <property type="entry name" value="D-aminoacyl-tRNA deacylase"/>
    <property type="match status" value="1"/>
</dbReference>
<keyword evidence="4" id="KW-1185">Reference proteome</keyword>